<feature type="binding site" evidence="4">
    <location>
        <position position="86"/>
    </location>
    <ligand>
        <name>Mg(2+)</name>
        <dbReference type="ChEBI" id="CHEBI:18420"/>
        <label>1</label>
        <note>catalytic</note>
    </ligand>
</feature>
<organism evidence="5 6">
    <name type="scientific">Candidatus Ornithospirochaeta stercoravium</name>
    <dbReference type="NCBI Taxonomy" id="2840897"/>
    <lineage>
        <taxon>Bacteria</taxon>
        <taxon>Pseudomonadati</taxon>
        <taxon>Spirochaetota</taxon>
        <taxon>Spirochaetia</taxon>
        <taxon>Spirochaetales</taxon>
        <taxon>Spirochaetaceae</taxon>
        <taxon>Spirochaetaceae incertae sedis</taxon>
        <taxon>Candidatus Ornithospirochaeta</taxon>
    </lineage>
</organism>
<dbReference type="Pfam" id="PF00459">
    <property type="entry name" value="Inositol_P"/>
    <property type="match status" value="1"/>
</dbReference>
<feature type="binding site" evidence="4">
    <location>
        <position position="84"/>
    </location>
    <ligand>
        <name>Mg(2+)</name>
        <dbReference type="ChEBI" id="CHEBI:18420"/>
        <label>1</label>
        <note>catalytic</note>
    </ligand>
</feature>
<keyword evidence="1 4" id="KW-0479">Metal-binding</keyword>
<dbReference type="Proteomes" id="UP000810292">
    <property type="component" value="Unassembled WGS sequence"/>
</dbReference>
<comment type="caution">
    <text evidence="5">The sequence shown here is derived from an EMBL/GenBank/DDBJ whole genome shotgun (WGS) entry which is preliminary data.</text>
</comment>
<proteinExistence type="predicted"/>
<dbReference type="InterPro" id="IPR000760">
    <property type="entry name" value="Inositol_monophosphatase-like"/>
</dbReference>
<reference evidence="5" key="1">
    <citation type="submission" date="2020-10" db="EMBL/GenBank/DDBJ databases">
        <authorList>
            <person name="Gilroy R."/>
        </authorList>
    </citation>
    <scope>NUCLEOTIDE SEQUENCE</scope>
    <source>
        <strain evidence="5">14700</strain>
    </source>
</reference>
<feature type="binding site" evidence="4">
    <location>
        <position position="87"/>
    </location>
    <ligand>
        <name>Mg(2+)</name>
        <dbReference type="ChEBI" id="CHEBI:18420"/>
        <label>1</label>
        <note>catalytic</note>
    </ligand>
</feature>
<keyword evidence="3 4" id="KW-0460">Magnesium</keyword>
<dbReference type="PANTHER" id="PTHR20854">
    <property type="entry name" value="INOSITOL MONOPHOSPHATASE"/>
    <property type="match status" value="1"/>
</dbReference>
<dbReference type="PANTHER" id="PTHR20854:SF4">
    <property type="entry name" value="INOSITOL-1-MONOPHOSPHATASE-RELATED"/>
    <property type="match status" value="1"/>
</dbReference>
<keyword evidence="2" id="KW-0378">Hydrolase</keyword>
<dbReference type="PROSITE" id="PS00629">
    <property type="entry name" value="IMP_1"/>
    <property type="match status" value="1"/>
</dbReference>
<feature type="binding site" evidence="4">
    <location>
        <position position="67"/>
    </location>
    <ligand>
        <name>Mg(2+)</name>
        <dbReference type="ChEBI" id="CHEBI:18420"/>
        <label>1</label>
        <note>catalytic</note>
    </ligand>
</feature>
<dbReference type="Gene3D" id="3.30.540.10">
    <property type="entry name" value="Fructose-1,6-Bisphosphatase, subunit A, domain 1"/>
    <property type="match status" value="1"/>
</dbReference>
<dbReference type="InterPro" id="IPR020583">
    <property type="entry name" value="Inositol_monoP_metal-BS"/>
</dbReference>
<dbReference type="PRINTS" id="PR00377">
    <property type="entry name" value="IMPHPHTASES"/>
</dbReference>
<comment type="cofactor">
    <cofactor evidence="4">
        <name>Mg(2+)</name>
        <dbReference type="ChEBI" id="CHEBI:18420"/>
    </cofactor>
</comment>
<evidence type="ECO:0000256" key="4">
    <source>
        <dbReference type="PIRSR" id="PIRSR600760-2"/>
    </source>
</evidence>
<evidence type="ECO:0000256" key="2">
    <source>
        <dbReference type="ARBA" id="ARBA00022801"/>
    </source>
</evidence>
<dbReference type="GO" id="GO:0007165">
    <property type="term" value="P:signal transduction"/>
    <property type="evidence" value="ECO:0007669"/>
    <property type="project" value="TreeGrafter"/>
</dbReference>
<gene>
    <name evidence="5" type="ORF">IAA72_05975</name>
</gene>
<name>A0A9D9IB16_9SPIO</name>
<sequence length="266" mass="29605">MILEKNKLDELYKAVIECGEYAKEMQHEVHRSFKADGSVLTEADTAISRKLIKCIRTLFPEAAVISEEDIVENNRESEWIFILDPIDGTDVYSQGMPAFAVSIGILDKSHTPVGAMIAAPRFGVGCDSILLRMDPYEDAYINGEKLIIEGNKDNALQVTMGSKGPRELDFSSFRGKIRVLGSTIIHILAPLVFPSIDGVVVQKCFAWDIASSHAVMKHYGMDLVNKDGKLFEYSDSFIFDKTPLTEILYGGTEKGREKLRLTLPPL</sequence>
<dbReference type="GO" id="GO:0046872">
    <property type="term" value="F:metal ion binding"/>
    <property type="evidence" value="ECO:0007669"/>
    <property type="project" value="UniProtKB-KW"/>
</dbReference>
<evidence type="ECO:0000313" key="6">
    <source>
        <dbReference type="Proteomes" id="UP000810292"/>
    </source>
</evidence>
<evidence type="ECO:0000256" key="3">
    <source>
        <dbReference type="ARBA" id="ARBA00022842"/>
    </source>
</evidence>
<accession>A0A9D9IB16</accession>
<dbReference type="AlphaFoldDB" id="A0A9D9IB16"/>
<reference evidence="5" key="2">
    <citation type="journal article" date="2021" name="PeerJ">
        <title>Extensive microbial diversity within the chicken gut microbiome revealed by metagenomics and culture.</title>
        <authorList>
            <person name="Gilroy R."/>
            <person name="Ravi A."/>
            <person name="Getino M."/>
            <person name="Pursley I."/>
            <person name="Horton D.L."/>
            <person name="Alikhan N.F."/>
            <person name="Baker D."/>
            <person name="Gharbi K."/>
            <person name="Hall N."/>
            <person name="Watson M."/>
            <person name="Adriaenssens E.M."/>
            <person name="Foster-Nyarko E."/>
            <person name="Jarju S."/>
            <person name="Secka A."/>
            <person name="Antonio M."/>
            <person name="Oren A."/>
            <person name="Chaudhuri R.R."/>
            <person name="La Ragione R."/>
            <person name="Hildebrand F."/>
            <person name="Pallen M.J."/>
        </authorList>
    </citation>
    <scope>NUCLEOTIDE SEQUENCE</scope>
    <source>
        <strain evidence="5">14700</strain>
    </source>
</reference>
<evidence type="ECO:0000256" key="1">
    <source>
        <dbReference type="ARBA" id="ARBA00022723"/>
    </source>
</evidence>
<feature type="binding site" evidence="4">
    <location>
        <position position="208"/>
    </location>
    <ligand>
        <name>Mg(2+)</name>
        <dbReference type="ChEBI" id="CHEBI:18420"/>
        <label>1</label>
        <note>catalytic</note>
    </ligand>
</feature>
<dbReference type="GO" id="GO:0008934">
    <property type="term" value="F:inositol monophosphate 1-phosphatase activity"/>
    <property type="evidence" value="ECO:0007669"/>
    <property type="project" value="TreeGrafter"/>
</dbReference>
<evidence type="ECO:0000313" key="5">
    <source>
        <dbReference type="EMBL" id="MBO8469312.1"/>
    </source>
</evidence>
<protein>
    <submittedName>
        <fullName evidence="5">Inositol monophosphatase</fullName>
    </submittedName>
</protein>
<dbReference type="SUPFAM" id="SSF56655">
    <property type="entry name" value="Carbohydrate phosphatase"/>
    <property type="match status" value="1"/>
</dbReference>
<dbReference type="GO" id="GO:0006020">
    <property type="term" value="P:inositol metabolic process"/>
    <property type="evidence" value="ECO:0007669"/>
    <property type="project" value="TreeGrafter"/>
</dbReference>
<dbReference type="EMBL" id="JADIMF010000093">
    <property type="protein sequence ID" value="MBO8469312.1"/>
    <property type="molecule type" value="Genomic_DNA"/>
</dbReference>